<dbReference type="InterPro" id="IPR010998">
    <property type="entry name" value="Integrase_recombinase_N"/>
</dbReference>
<dbReference type="InterPro" id="IPR011010">
    <property type="entry name" value="DNA_brk_join_enz"/>
</dbReference>
<organism evidence="7 8">
    <name type="scientific">Delftia lacustris</name>
    <dbReference type="NCBI Taxonomy" id="558537"/>
    <lineage>
        <taxon>Bacteria</taxon>
        <taxon>Pseudomonadati</taxon>
        <taxon>Pseudomonadota</taxon>
        <taxon>Betaproteobacteria</taxon>
        <taxon>Burkholderiales</taxon>
        <taxon>Comamonadaceae</taxon>
        <taxon>Delftia</taxon>
    </lineage>
</organism>
<feature type="domain" description="Tyr recombinase" evidence="5">
    <location>
        <begin position="163"/>
        <end position="351"/>
    </location>
</feature>
<dbReference type="GO" id="GO:0006310">
    <property type="term" value="P:DNA recombination"/>
    <property type="evidence" value="ECO:0007669"/>
    <property type="project" value="UniProtKB-KW"/>
</dbReference>
<dbReference type="InterPro" id="IPR002104">
    <property type="entry name" value="Integrase_catalytic"/>
</dbReference>
<feature type="domain" description="Core-binding (CB)" evidence="6">
    <location>
        <begin position="55"/>
        <end position="135"/>
    </location>
</feature>
<dbReference type="Pfam" id="PF00589">
    <property type="entry name" value="Phage_integrase"/>
    <property type="match status" value="1"/>
</dbReference>
<dbReference type="InterPro" id="IPR050090">
    <property type="entry name" value="Tyrosine_recombinase_XerCD"/>
</dbReference>
<keyword evidence="1" id="KW-0229">DNA integration</keyword>
<evidence type="ECO:0000259" key="5">
    <source>
        <dbReference type="PROSITE" id="PS51898"/>
    </source>
</evidence>
<dbReference type="Gene3D" id="1.10.150.130">
    <property type="match status" value="1"/>
</dbReference>
<dbReference type="AlphaFoldDB" id="A0A1H3KQL3"/>
<dbReference type="InterPro" id="IPR022000">
    <property type="entry name" value="Min27-like_integrase_DNA_bind"/>
</dbReference>
<dbReference type="PANTHER" id="PTHR30349">
    <property type="entry name" value="PHAGE INTEGRASE-RELATED"/>
    <property type="match status" value="1"/>
</dbReference>
<keyword evidence="2 4" id="KW-0238">DNA-binding</keyword>
<dbReference type="PROSITE" id="PS51900">
    <property type="entry name" value="CB"/>
    <property type="match status" value="1"/>
</dbReference>
<evidence type="ECO:0000313" key="8">
    <source>
        <dbReference type="Proteomes" id="UP000183417"/>
    </source>
</evidence>
<evidence type="ECO:0000256" key="3">
    <source>
        <dbReference type="ARBA" id="ARBA00023172"/>
    </source>
</evidence>
<accession>A0A1H3KQL3</accession>
<dbReference type="Gene3D" id="1.10.443.10">
    <property type="entry name" value="Intergrase catalytic core"/>
    <property type="match status" value="1"/>
</dbReference>
<dbReference type="CDD" id="cd01189">
    <property type="entry name" value="INT_ICEBs1_C_like"/>
    <property type="match status" value="1"/>
</dbReference>
<dbReference type="PROSITE" id="PS51898">
    <property type="entry name" value="TYR_RECOMBINASE"/>
    <property type="match status" value="1"/>
</dbReference>
<dbReference type="Pfam" id="PF12167">
    <property type="entry name" value="Arm-DNA-bind_2"/>
    <property type="match status" value="1"/>
</dbReference>
<gene>
    <name evidence="7" type="ORF">SAMN05421547_105279</name>
</gene>
<evidence type="ECO:0000256" key="4">
    <source>
        <dbReference type="PROSITE-ProRule" id="PRU01248"/>
    </source>
</evidence>
<dbReference type="PANTHER" id="PTHR30349:SF36">
    <property type="entry name" value="PROPHAGE INTEGRASE INTR-RELATED"/>
    <property type="match status" value="1"/>
</dbReference>
<sequence length="356" mass="40770">MLPVGPVNKSSIQRAAVLREDIRAKIKSGDFDYAEHFPDSPRAGVSRKKAGLMRALLQKQLETYERQVQNGQLSPSTYNGYAKVINGERMKHWHEVQASDVTPSMLREWITEMDCTSKAIRNMLIPLRSVFEDALNDGLIEFDPFERIALTKLIRQTSRASDYVVQPFTRAEREAILVACREDERPMLQFWFNSGLRPGELQALQWEHIDFDKKIARIVLNQVAGVVKAPKTEAGKRDVELNAEAVEALKQQRSVSQARGARVWLNPRTLKPWTTDAQIRKTLWLPVMERAGIEYRNPYQIRHTYASTLLTAGANPWYVAQQLGHEDVEMVFRTYGKFIGEDYQKPRAELRLVSGS</sequence>
<evidence type="ECO:0000256" key="1">
    <source>
        <dbReference type="ARBA" id="ARBA00022908"/>
    </source>
</evidence>
<name>A0A1H3KQL3_9BURK</name>
<dbReference type="GO" id="GO:0015074">
    <property type="term" value="P:DNA integration"/>
    <property type="evidence" value="ECO:0007669"/>
    <property type="project" value="UniProtKB-KW"/>
</dbReference>
<dbReference type="GO" id="GO:0003677">
    <property type="term" value="F:DNA binding"/>
    <property type="evidence" value="ECO:0007669"/>
    <property type="project" value="UniProtKB-UniRule"/>
</dbReference>
<evidence type="ECO:0000259" key="6">
    <source>
        <dbReference type="PROSITE" id="PS51900"/>
    </source>
</evidence>
<proteinExistence type="predicted"/>
<dbReference type="InterPro" id="IPR013762">
    <property type="entry name" value="Integrase-like_cat_sf"/>
</dbReference>
<protein>
    <submittedName>
        <fullName evidence="7">Integrase</fullName>
    </submittedName>
</protein>
<reference evidence="7 8" key="1">
    <citation type="submission" date="2016-10" db="EMBL/GenBank/DDBJ databases">
        <authorList>
            <person name="de Groot N.N."/>
        </authorList>
    </citation>
    <scope>NUCLEOTIDE SEQUENCE [LARGE SCALE GENOMIC DNA]</scope>
    <source>
        <strain evidence="7 8">LMG 24775</strain>
    </source>
</reference>
<keyword evidence="3" id="KW-0233">DNA recombination</keyword>
<dbReference type="InterPro" id="IPR044068">
    <property type="entry name" value="CB"/>
</dbReference>
<evidence type="ECO:0000313" key="7">
    <source>
        <dbReference type="EMBL" id="SDY54431.1"/>
    </source>
</evidence>
<dbReference type="SUPFAM" id="SSF56349">
    <property type="entry name" value="DNA breaking-rejoining enzymes"/>
    <property type="match status" value="1"/>
</dbReference>
<dbReference type="EMBL" id="FNPE01000005">
    <property type="protein sequence ID" value="SDY54431.1"/>
    <property type="molecule type" value="Genomic_DNA"/>
</dbReference>
<dbReference type="Proteomes" id="UP000183417">
    <property type="component" value="Unassembled WGS sequence"/>
</dbReference>
<evidence type="ECO:0000256" key="2">
    <source>
        <dbReference type="ARBA" id="ARBA00023125"/>
    </source>
</evidence>